<feature type="transmembrane region" description="Helical" evidence="1">
    <location>
        <begin position="12"/>
        <end position="36"/>
    </location>
</feature>
<proteinExistence type="predicted"/>
<accession>B9JIT5</accession>
<name>B9JIT5_RHIR8</name>
<evidence type="ECO:0000256" key="1">
    <source>
        <dbReference type="SAM" id="Phobius"/>
    </source>
</evidence>
<protein>
    <submittedName>
        <fullName evidence="2">Uncharacterized protein</fullName>
    </submittedName>
</protein>
<evidence type="ECO:0000313" key="3">
    <source>
        <dbReference type="Proteomes" id="UP000001600"/>
    </source>
</evidence>
<dbReference type="HOGENOM" id="CLU_2079565_0_0_5"/>
<dbReference type="eggNOG" id="ENOG50314C0">
    <property type="taxonomic scope" value="Bacteria"/>
</dbReference>
<keyword evidence="1" id="KW-0812">Transmembrane</keyword>
<gene>
    <name evidence="2" type="ordered locus">Arad_8592</name>
</gene>
<keyword evidence="1" id="KW-0472">Membrane</keyword>
<dbReference type="KEGG" id="ara:Arad_8592"/>
<evidence type="ECO:0000313" key="2">
    <source>
        <dbReference type="EMBL" id="ACM29827.1"/>
    </source>
</evidence>
<feature type="transmembrane region" description="Helical" evidence="1">
    <location>
        <begin position="56"/>
        <end position="78"/>
    </location>
</feature>
<dbReference type="EMBL" id="CP000629">
    <property type="protein sequence ID" value="ACM29827.1"/>
    <property type="molecule type" value="Genomic_DNA"/>
</dbReference>
<dbReference type="Proteomes" id="UP000001600">
    <property type="component" value="Chromosome 2"/>
</dbReference>
<keyword evidence="1" id="KW-1133">Transmembrane helix</keyword>
<organism evidence="2 3">
    <name type="scientific">Rhizobium rhizogenes (strain K84 / ATCC BAA-868)</name>
    <name type="common">Agrobacterium radiobacter</name>
    <dbReference type="NCBI Taxonomy" id="311403"/>
    <lineage>
        <taxon>Bacteria</taxon>
        <taxon>Pseudomonadati</taxon>
        <taxon>Pseudomonadota</taxon>
        <taxon>Alphaproteobacteria</taxon>
        <taxon>Hyphomicrobiales</taxon>
        <taxon>Rhizobiaceae</taxon>
        <taxon>Rhizobium/Agrobacterium group</taxon>
        <taxon>Rhizobium</taxon>
    </lineage>
</organism>
<sequence length="127" mass="13210">MTSGTCSESRRLVAILPALALLLVSAFGIGAMTYGNPAPDAQMAVIGPPWWKEDRMASLVAAAGGRMIAGGALPNIIVVRRAPEGERRPDEPEDLVAALYAAGAWLVLDAPTQRSCRGLVDNGKGAI</sequence>
<reference evidence="2 3" key="1">
    <citation type="journal article" date="2009" name="J. Bacteriol.">
        <title>Genome sequences of three Agrobacterium biovars help elucidate the evolution of multichromosome genomes in bacteria.</title>
        <authorList>
            <person name="Slater S.C."/>
            <person name="Goldman B.S."/>
            <person name="Goodner B."/>
            <person name="Setubal J.C."/>
            <person name="Farrand S.K."/>
            <person name="Nester E.W."/>
            <person name="Burr T.J."/>
            <person name="Banta L."/>
            <person name="Dickerman A.W."/>
            <person name="Paulsen I."/>
            <person name="Otten L."/>
            <person name="Suen G."/>
            <person name="Welch R."/>
            <person name="Almeida N.F."/>
            <person name="Arnold F."/>
            <person name="Burton O.T."/>
            <person name="Du Z."/>
            <person name="Ewing A."/>
            <person name="Godsy E."/>
            <person name="Heisel S."/>
            <person name="Houmiel K.L."/>
            <person name="Jhaveri J."/>
            <person name="Lu J."/>
            <person name="Miller N.M."/>
            <person name="Norton S."/>
            <person name="Chen Q."/>
            <person name="Phoolcharoen W."/>
            <person name="Ohlin V."/>
            <person name="Ondrusek D."/>
            <person name="Pride N."/>
            <person name="Stricklin S.L."/>
            <person name="Sun J."/>
            <person name="Wheeler C."/>
            <person name="Wilson L."/>
            <person name="Zhu H."/>
            <person name="Wood D.W."/>
        </authorList>
    </citation>
    <scope>NUCLEOTIDE SEQUENCE [LARGE SCALE GENOMIC DNA]</scope>
    <source>
        <strain evidence="3">K84 / ATCC BAA-868</strain>
    </source>
</reference>
<dbReference type="AlphaFoldDB" id="B9JIT5"/>
<dbReference type="RefSeq" id="WP_007694132.1">
    <property type="nucleotide sequence ID" value="NC_011983.1"/>
</dbReference>